<dbReference type="Gene3D" id="3.30.1360.20">
    <property type="entry name" value="Transcriptional coactivator/pterin dehydratase"/>
    <property type="match status" value="1"/>
</dbReference>
<comment type="similarity">
    <text evidence="2">Belongs to the pterin-4-alpha-carbinolamine dehydratase family.</text>
</comment>
<dbReference type="RefSeq" id="WP_106524853.1">
    <property type="nucleotide sequence ID" value="NZ_PYGD01000011.1"/>
</dbReference>
<dbReference type="OrthoDB" id="9794987at2"/>
<dbReference type="PANTHER" id="PTHR12599:SF0">
    <property type="entry name" value="PTERIN-4-ALPHA-CARBINOLAMINE DEHYDRATASE"/>
    <property type="match status" value="1"/>
</dbReference>
<keyword evidence="4" id="KW-0456">Lyase</keyword>
<organism evidence="5 6">
    <name type="scientific">Taibaiella chishuiensis</name>
    <dbReference type="NCBI Taxonomy" id="1434707"/>
    <lineage>
        <taxon>Bacteria</taxon>
        <taxon>Pseudomonadati</taxon>
        <taxon>Bacteroidota</taxon>
        <taxon>Chitinophagia</taxon>
        <taxon>Chitinophagales</taxon>
        <taxon>Chitinophagaceae</taxon>
        <taxon>Taibaiella</taxon>
    </lineage>
</organism>
<evidence type="ECO:0000256" key="3">
    <source>
        <dbReference type="ARBA" id="ARBA00013252"/>
    </source>
</evidence>
<dbReference type="GO" id="GO:0008124">
    <property type="term" value="F:4-alpha-hydroxytetrahydrobiopterin dehydratase activity"/>
    <property type="evidence" value="ECO:0007669"/>
    <property type="project" value="UniProtKB-EC"/>
</dbReference>
<protein>
    <recommendedName>
        <fullName evidence="3">4a-hydroxytetrahydrobiopterin dehydratase</fullName>
        <ecNumber evidence="3">4.2.1.96</ecNumber>
    </recommendedName>
</protein>
<reference evidence="5 6" key="1">
    <citation type="submission" date="2018-03" db="EMBL/GenBank/DDBJ databases">
        <title>Genomic Encyclopedia of Type Strains, Phase III (KMG-III): the genomes of soil and plant-associated and newly described type strains.</title>
        <authorList>
            <person name="Whitman W."/>
        </authorList>
    </citation>
    <scope>NUCLEOTIDE SEQUENCE [LARGE SCALE GENOMIC DNA]</scope>
    <source>
        <strain evidence="5 6">CGMCC 1.12700</strain>
    </source>
</reference>
<accession>A0A2P8CX03</accession>
<comment type="caution">
    <text evidence="5">The sequence shown here is derived from an EMBL/GenBank/DDBJ whole genome shotgun (WGS) entry which is preliminary data.</text>
</comment>
<evidence type="ECO:0000256" key="1">
    <source>
        <dbReference type="ARBA" id="ARBA00001554"/>
    </source>
</evidence>
<dbReference type="AlphaFoldDB" id="A0A2P8CX03"/>
<proteinExistence type="inferred from homology"/>
<evidence type="ECO:0000313" key="6">
    <source>
        <dbReference type="Proteomes" id="UP000240572"/>
    </source>
</evidence>
<dbReference type="SUPFAM" id="SSF55248">
    <property type="entry name" value="PCD-like"/>
    <property type="match status" value="1"/>
</dbReference>
<dbReference type="PANTHER" id="PTHR12599">
    <property type="entry name" value="PTERIN-4-ALPHA-CARBINOLAMINE DEHYDRATASE"/>
    <property type="match status" value="1"/>
</dbReference>
<keyword evidence="6" id="KW-1185">Reference proteome</keyword>
<dbReference type="EMBL" id="PYGD01000011">
    <property type="protein sequence ID" value="PSK89490.1"/>
    <property type="molecule type" value="Genomic_DNA"/>
</dbReference>
<dbReference type="Proteomes" id="UP000240572">
    <property type="component" value="Unassembled WGS sequence"/>
</dbReference>
<evidence type="ECO:0000256" key="4">
    <source>
        <dbReference type="ARBA" id="ARBA00023239"/>
    </source>
</evidence>
<dbReference type="GO" id="GO:0006729">
    <property type="term" value="P:tetrahydrobiopterin biosynthetic process"/>
    <property type="evidence" value="ECO:0007669"/>
    <property type="project" value="InterPro"/>
</dbReference>
<evidence type="ECO:0000256" key="2">
    <source>
        <dbReference type="ARBA" id="ARBA00006472"/>
    </source>
</evidence>
<dbReference type="Pfam" id="PF01329">
    <property type="entry name" value="Pterin_4a"/>
    <property type="match status" value="1"/>
</dbReference>
<name>A0A2P8CX03_9BACT</name>
<dbReference type="InterPro" id="IPR001533">
    <property type="entry name" value="Pterin_deHydtase"/>
</dbReference>
<dbReference type="EC" id="4.2.1.96" evidence="3"/>
<dbReference type="InterPro" id="IPR036428">
    <property type="entry name" value="PCD_sf"/>
</dbReference>
<comment type="catalytic activity">
    <reaction evidence="1">
        <text>(4aS,6R)-4a-hydroxy-L-erythro-5,6,7,8-tetrahydrobiopterin = (6R)-L-erythro-6,7-dihydrobiopterin + H2O</text>
        <dbReference type="Rhea" id="RHEA:11920"/>
        <dbReference type="ChEBI" id="CHEBI:15377"/>
        <dbReference type="ChEBI" id="CHEBI:15642"/>
        <dbReference type="ChEBI" id="CHEBI:43120"/>
        <dbReference type="EC" id="4.2.1.96"/>
    </reaction>
</comment>
<evidence type="ECO:0000313" key="5">
    <source>
        <dbReference type="EMBL" id="PSK89490.1"/>
    </source>
</evidence>
<sequence>MWTEKENKLYRAFTFGDFKEAFAFMTRVAALADAQDHHPTWTNTYNKVEIWLNTHDAGDIVTDKDRELAKAIDKL</sequence>
<gene>
    <name evidence="5" type="ORF">B0I18_11144</name>
</gene>